<dbReference type="SUPFAM" id="SSF47923">
    <property type="entry name" value="Ypt/Rab-GAP domain of gyp1p"/>
    <property type="match status" value="2"/>
</dbReference>
<reference evidence="4" key="1">
    <citation type="submission" date="2021-02" db="EMBL/GenBank/DDBJ databases">
        <authorList>
            <person name="Nowell W R."/>
        </authorList>
    </citation>
    <scope>NUCLEOTIDE SEQUENCE</scope>
</reference>
<gene>
    <name evidence="4" type="ORF">EDS130_LOCUS11349</name>
</gene>
<keyword evidence="1" id="KW-0343">GTPase activation</keyword>
<dbReference type="GO" id="GO:0005096">
    <property type="term" value="F:GTPase activator activity"/>
    <property type="evidence" value="ECO:0007669"/>
    <property type="project" value="UniProtKB-KW"/>
</dbReference>
<dbReference type="EMBL" id="CAJNOJ010000041">
    <property type="protein sequence ID" value="CAF0932134.1"/>
    <property type="molecule type" value="Genomic_DNA"/>
</dbReference>
<protein>
    <recommendedName>
        <fullName evidence="3">Rab-GAP TBC domain-containing protein</fullName>
    </recommendedName>
</protein>
<accession>A0A814BWM7</accession>
<feature type="compositionally biased region" description="Pro residues" evidence="2">
    <location>
        <begin position="26"/>
        <end position="35"/>
    </location>
</feature>
<feature type="compositionally biased region" description="Polar residues" evidence="2">
    <location>
        <begin position="438"/>
        <end position="452"/>
    </location>
</feature>
<evidence type="ECO:0000313" key="5">
    <source>
        <dbReference type="Proteomes" id="UP000663852"/>
    </source>
</evidence>
<dbReference type="SMART" id="SM00164">
    <property type="entry name" value="TBC"/>
    <property type="match status" value="1"/>
</dbReference>
<feature type="compositionally biased region" description="Basic and acidic residues" evidence="2">
    <location>
        <begin position="453"/>
        <end position="462"/>
    </location>
</feature>
<feature type="compositionally biased region" description="Polar residues" evidence="2">
    <location>
        <begin position="1"/>
        <end position="12"/>
    </location>
</feature>
<dbReference type="FunFam" id="1.10.8.270:FF:000011">
    <property type="entry name" value="TBC1 domain family member 5"/>
    <property type="match status" value="1"/>
</dbReference>
<dbReference type="Gene3D" id="1.10.8.270">
    <property type="entry name" value="putative rabgap domain of human tbc1 domain family member 14 like domains"/>
    <property type="match status" value="1"/>
</dbReference>
<comment type="caution">
    <text evidence="4">The sequence shown here is derived from an EMBL/GenBank/DDBJ whole genome shotgun (WGS) entry which is preliminary data.</text>
</comment>
<evidence type="ECO:0000256" key="2">
    <source>
        <dbReference type="SAM" id="MobiDB-lite"/>
    </source>
</evidence>
<dbReference type="PANTHER" id="PTHR22957:SF337">
    <property type="entry name" value="TBC1 DOMAIN FAMILY MEMBER 5"/>
    <property type="match status" value="1"/>
</dbReference>
<feature type="compositionally biased region" description="Basic and acidic residues" evidence="2">
    <location>
        <begin position="13"/>
        <end position="23"/>
    </location>
</feature>
<dbReference type="Pfam" id="PF00566">
    <property type="entry name" value="RabGAP-TBC"/>
    <property type="match status" value="1"/>
</dbReference>
<name>A0A814BWM7_ADIRI</name>
<dbReference type="PROSITE" id="PS50086">
    <property type="entry name" value="TBC_RABGAP"/>
    <property type="match status" value="1"/>
</dbReference>
<dbReference type="AlphaFoldDB" id="A0A814BWM7"/>
<feature type="region of interest" description="Disordered" evidence="2">
    <location>
        <begin position="435"/>
        <end position="499"/>
    </location>
</feature>
<evidence type="ECO:0000259" key="3">
    <source>
        <dbReference type="PROSITE" id="PS50086"/>
    </source>
</evidence>
<dbReference type="GO" id="GO:0005737">
    <property type="term" value="C:cytoplasm"/>
    <property type="evidence" value="ECO:0007669"/>
    <property type="project" value="UniProtKB-ARBA"/>
</dbReference>
<evidence type="ECO:0000256" key="1">
    <source>
        <dbReference type="ARBA" id="ARBA00022468"/>
    </source>
</evidence>
<sequence>MSSIEVSLMASNHKSDSNVERTVPKPQRPPPPPPSHSAQLQTSNEQMIKCPELETHTPSVEPSLLSEFRRLFDPFDYESVREAILSRQMTRCHFTTVLWRVFLHCLPRDSTQWNDMLETSRRDYEKLVDKYKIDPYKMSDENCGTKTINHPLSRDENVSLWAQYFADEELKATITIDVRRTWPDIAFFRDPRMIDLQLRILFIHSRHHHKIMPYRQGMHEILGIIVYVIHSEILKINQCPETNELMKKLYDSQYLEHDAHAIFEKIMDHLRQFYALTKNNSVIHKSASVNNTKQIPFQRLNDLQVSTNDTVARINSIFERLRQCDRAVHSKLTELNIEPTFYGIRWLRVLFGREIPFESIPNLWTVIFCFDEHFGFVDHFFLALLMEVVHIIEKQGDVCHSSYLQSFMKQNVINNDELVIRKALNLTGRQLHIPAEESITSPMKNTDGTQIHSTEKNDRDSAPRTSELQRVFIAPAPNPRLTRPHITDVRKSMSPPETNHLMNTIKRSTSSNNTYPISPQPEVSKSTDSNAITDLEPDLWAGKTIRQKYEDNSRIQKSCAQYMNKFIERLQDQVCELKLPNEDELLIQISGLKQIANILDGKLTFDGDSLQTLLNYKSKESPIEANDNNSSELS</sequence>
<dbReference type="Gene3D" id="1.10.472.80">
    <property type="entry name" value="Ypt/Rab-GAP domain of gyp1p, domain 3"/>
    <property type="match status" value="1"/>
</dbReference>
<dbReference type="OrthoDB" id="27140at2759"/>
<dbReference type="InterPro" id="IPR000195">
    <property type="entry name" value="Rab-GAP-TBC_dom"/>
</dbReference>
<dbReference type="InterPro" id="IPR035969">
    <property type="entry name" value="Rab-GAP_TBC_sf"/>
</dbReference>
<dbReference type="PANTHER" id="PTHR22957">
    <property type="entry name" value="TBC1 DOMAIN FAMILY MEMBER GTPASE-ACTIVATING PROTEIN"/>
    <property type="match status" value="1"/>
</dbReference>
<feature type="region of interest" description="Disordered" evidence="2">
    <location>
        <begin position="1"/>
        <end position="42"/>
    </location>
</feature>
<dbReference type="Proteomes" id="UP000663852">
    <property type="component" value="Unassembled WGS sequence"/>
</dbReference>
<organism evidence="4 5">
    <name type="scientific">Adineta ricciae</name>
    <name type="common">Rotifer</name>
    <dbReference type="NCBI Taxonomy" id="249248"/>
    <lineage>
        <taxon>Eukaryota</taxon>
        <taxon>Metazoa</taxon>
        <taxon>Spiralia</taxon>
        <taxon>Gnathifera</taxon>
        <taxon>Rotifera</taxon>
        <taxon>Eurotatoria</taxon>
        <taxon>Bdelloidea</taxon>
        <taxon>Adinetida</taxon>
        <taxon>Adinetidae</taxon>
        <taxon>Adineta</taxon>
    </lineage>
</organism>
<feature type="domain" description="Rab-GAP TBC" evidence="3">
    <location>
        <begin position="89"/>
        <end position="371"/>
    </location>
</feature>
<evidence type="ECO:0000313" key="4">
    <source>
        <dbReference type="EMBL" id="CAF0932134.1"/>
    </source>
</evidence>
<proteinExistence type="predicted"/>